<protein>
    <submittedName>
        <fullName evidence="2">Methyltransferase</fullName>
    </submittedName>
</protein>
<accession>A0ABS8G8Q9</accession>
<name>A0ABS8G8Q9_9ALTE</name>
<keyword evidence="1" id="KW-0732">Signal</keyword>
<feature type="signal peptide" evidence="1">
    <location>
        <begin position="1"/>
        <end position="17"/>
    </location>
</feature>
<proteinExistence type="predicted"/>
<keyword evidence="3" id="KW-1185">Reference proteome</keyword>
<dbReference type="Proteomes" id="UP001520878">
    <property type="component" value="Unassembled WGS sequence"/>
</dbReference>
<dbReference type="InterPro" id="IPR029063">
    <property type="entry name" value="SAM-dependent_MTases_sf"/>
</dbReference>
<organism evidence="2 3">
    <name type="scientific">Fluctibacter halophilus</name>
    <dbReference type="NCBI Taxonomy" id="226011"/>
    <lineage>
        <taxon>Bacteria</taxon>
        <taxon>Pseudomonadati</taxon>
        <taxon>Pseudomonadota</taxon>
        <taxon>Gammaproteobacteria</taxon>
        <taxon>Alteromonadales</taxon>
        <taxon>Alteromonadaceae</taxon>
        <taxon>Fluctibacter</taxon>
    </lineage>
</organism>
<evidence type="ECO:0000256" key="1">
    <source>
        <dbReference type="SAM" id="SignalP"/>
    </source>
</evidence>
<dbReference type="EMBL" id="JAJEWP010000003">
    <property type="protein sequence ID" value="MCC2616962.1"/>
    <property type="molecule type" value="Genomic_DNA"/>
</dbReference>
<gene>
    <name evidence="2" type="ORF">LJ739_11985</name>
</gene>
<keyword evidence="2" id="KW-0808">Transferase</keyword>
<dbReference type="GO" id="GO:0008168">
    <property type="term" value="F:methyltransferase activity"/>
    <property type="evidence" value="ECO:0007669"/>
    <property type="project" value="UniProtKB-KW"/>
</dbReference>
<dbReference type="RefSeq" id="WP_229160813.1">
    <property type="nucleotide sequence ID" value="NZ_JAJEWP010000003.1"/>
</dbReference>
<dbReference type="InterPro" id="IPR016980">
    <property type="entry name" value="S-AdoMet-dep_MeTrfase_Alr7345"/>
</dbReference>
<reference evidence="2 3" key="1">
    <citation type="submission" date="2021-10" db="EMBL/GenBank/DDBJ databases">
        <title>Draft genome of Aestuariibacter halophilus JC2043.</title>
        <authorList>
            <person name="Emsley S.A."/>
            <person name="Pfannmuller K.M."/>
            <person name="Ushijima B."/>
            <person name="Saw J.H."/>
            <person name="Videau P."/>
        </authorList>
    </citation>
    <scope>NUCLEOTIDE SEQUENCE [LARGE SCALE GENOMIC DNA]</scope>
    <source>
        <strain evidence="2 3">JC2043</strain>
    </source>
</reference>
<evidence type="ECO:0000313" key="2">
    <source>
        <dbReference type="EMBL" id="MCC2616962.1"/>
    </source>
</evidence>
<sequence length="272" mass="30314">MRIVVILCTLMSFSLSATTLPEVINGDHRSAENKARDVYRKPLETLSFLGLQNDMTVIEVWPGSGWYTEILAPFVKDNGRFVAAQYELNPPFAYQRRALGSFMTLLGKQPKLFSHVEVIPFALPYDLRLGDANSADMVLTFRNVHNWYSEMYGGGRYTDAAFSAMFDVLKPGGVLGIVDHRWPDPAQEDPFAKNGYISAERIIAVAQKAGFRLEAQSDLLANPKDTHNHPNGVWSLPPVLAIDDSGKQAMLDIGESDRFLLKFVKPSSTETD</sequence>
<keyword evidence="2" id="KW-0489">Methyltransferase</keyword>
<dbReference type="Gene3D" id="3.40.50.150">
    <property type="entry name" value="Vaccinia Virus protein VP39"/>
    <property type="match status" value="1"/>
</dbReference>
<dbReference type="GO" id="GO:0032259">
    <property type="term" value="P:methylation"/>
    <property type="evidence" value="ECO:0007669"/>
    <property type="project" value="UniProtKB-KW"/>
</dbReference>
<dbReference type="SUPFAM" id="SSF53335">
    <property type="entry name" value="S-adenosyl-L-methionine-dependent methyltransferases"/>
    <property type="match status" value="1"/>
</dbReference>
<comment type="caution">
    <text evidence="2">The sequence shown here is derived from an EMBL/GenBank/DDBJ whole genome shotgun (WGS) entry which is preliminary data.</text>
</comment>
<evidence type="ECO:0000313" key="3">
    <source>
        <dbReference type="Proteomes" id="UP001520878"/>
    </source>
</evidence>
<feature type="chain" id="PRO_5045955012" evidence="1">
    <location>
        <begin position="18"/>
        <end position="272"/>
    </location>
</feature>
<dbReference type="PIRSF" id="PIRSF031679">
    <property type="entry name" value="Mtase_Alr7345_prd"/>
    <property type="match status" value="1"/>
</dbReference>